<protein>
    <recommendedName>
        <fullName evidence="3">Porin domain-containing protein</fullName>
    </recommendedName>
</protein>
<dbReference type="Proteomes" id="UP000029227">
    <property type="component" value="Unassembled WGS sequence"/>
</dbReference>
<dbReference type="Gene3D" id="2.40.160.10">
    <property type="entry name" value="Porin"/>
    <property type="match status" value="1"/>
</dbReference>
<dbReference type="InterPro" id="IPR023614">
    <property type="entry name" value="Porin_dom_sf"/>
</dbReference>
<name>A0A090QN70_9GAMM</name>
<reference evidence="1 2" key="1">
    <citation type="journal article" date="2014" name="Genome Announc.">
        <title>Draft Genome Sequences of Two Vibrionaceae Species, Vibrio ponticus C121 and Photobacterium aphoticum C119, Isolated as Coral Reef Microbiota.</title>
        <authorList>
            <person name="Al-saari N."/>
            <person name="Meirelles P.M."/>
            <person name="Mino S."/>
            <person name="Suda W."/>
            <person name="Oshima K."/>
            <person name="Hattori M."/>
            <person name="Ohkuma M."/>
            <person name="Thompson F.L."/>
            <person name="Gomez-Gil B."/>
            <person name="Sawabe T."/>
            <person name="Sawabe T."/>
        </authorList>
    </citation>
    <scope>NUCLEOTIDE SEQUENCE [LARGE SCALE GENOMIC DNA]</scope>
    <source>
        <strain evidence="1 2">JCM 19237</strain>
    </source>
</reference>
<accession>A0A090QN70</accession>
<sequence length="97" mass="10446">MGAVAELDYDAPYGERQVYGVSAKYTYGNTAFSLGAQYADWNNAAVENEVLGLANVRHDLNKHLAVFAEGALYSKDKPTVTQGAKSDNVNLGLIVSF</sequence>
<dbReference type="STRING" id="754436.JCM19237_1257"/>
<organism evidence="1 2">
    <name type="scientific">Photobacterium aphoticum</name>
    <dbReference type="NCBI Taxonomy" id="754436"/>
    <lineage>
        <taxon>Bacteria</taxon>
        <taxon>Pseudomonadati</taxon>
        <taxon>Pseudomonadota</taxon>
        <taxon>Gammaproteobacteria</taxon>
        <taxon>Vibrionales</taxon>
        <taxon>Vibrionaceae</taxon>
        <taxon>Photobacterium</taxon>
    </lineage>
</organism>
<dbReference type="AlphaFoldDB" id="A0A090QN70"/>
<comment type="caution">
    <text evidence="1">The sequence shown here is derived from an EMBL/GenBank/DDBJ whole genome shotgun (WGS) entry which is preliminary data.</text>
</comment>
<evidence type="ECO:0000313" key="1">
    <source>
        <dbReference type="EMBL" id="GAL04585.1"/>
    </source>
</evidence>
<dbReference type="SUPFAM" id="SSF56935">
    <property type="entry name" value="Porins"/>
    <property type="match status" value="1"/>
</dbReference>
<evidence type="ECO:0000313" key="2">
    <source>
        <dbReference type="Proteomes" id="UP000029227"/>
    </source>
</evidence>
<proteinExistence type="predicted"/>
<dbReference type="EMBL" id="BBMN01000004">
    <property type="protein sequence ID" value="GAL04585.1"/>
    <property type="molecule type" value="Genomic_DNA"/>
</dbReference>
<evidence type="ECO:0008006" key="3">
    <source>
        <dbReference type="Google" id="ProtNLM"/>
    </source>
</evidence>
<gene>
    <name evidence="1" type="ORF">JCM19237_1257</name>
</gene>